<evidence type="ECO:0000256" key="7">
    <source>
        <dbReference type="SAM" id="Phobius"/>
    </source>
</evidence>
<organism evidence="8">
    <name type="scientific">Lichtheimia ramosa</name>
    <dbReference type="NCBI Taxonomy" id="688394"/>
    <lineage>
        <taxon>Eukaryota</taxon>
        <taxon>Fungi</taxon>
        <taxon>Fungi incertae sedis</taxon>
        <taxon>Mucoromycota</taxon>
        <taxon>Mucoromycotina</taxon>
        <taxon>Mucoromycetes</taxon>
        <taxon>Mucorales</taxon>
        <taxon>Lichtheimiaceae</taxon>
        <taxon>Lichtheimia</taxon>
    </lineage>
</organism>
<dbReference type="GO" id="GO:0005384">
    <property type="term" value="F:manganese ion transmembrane transporter activity"/>
    <property type="evidence" value="ECO:0007669"/>
    <property type="project" value="InterPro"/>
</dbReference>
<evidence type="ECO:0008006" key="9">
    <source>
        <dbReference type="Google" id="ProtNLM"/>
    </source>
</evidence>
<dbReference type="OrthoDB" id="73465at2759"/>
<evidence type="ECO:0000256" key="3">
    <source>
        <dbReference type="ARBA" id="ARBA00022692"/>
    </source>
</evidence>
<proteinExistence type="inferred from homology"/>
<evidence type="ECO:0000256" key="1">
    <source>
        <dbReference type="ARBA" id="ARBA00004127"/>
    </source>
</evidence>
<feature type="transmembrane region" description="Helical" evidence="7">
    <location>
        <begin position="211"/>
        <end position="235"/>
    </location>
</feature>
<dbReference type="CDD" id="cd02435">
    <property type="entry name" value="CCC1"/>
    <property type="match status" value="1"/>
</dbReference>
<keyword evidence="3 7" id="KW-0812">Transmembrane</keyword>
<dbReference type="EMBL" id="LK023314">
    <property type="protein sequence ID" value="CDS04018.1"/>
    <property type="molecule type" value="Genomic_DNA"/>
</dbReference>
<feature type="region of interest" description="Disordered" evidence="6">
    <location>
        <begin position="1"/>
        <end position="48"/>
    </location>
</feature>
<dbReference type="InterPro" id="IPR008217">
    <property type="entry name" value="Ccc1_fam"/>
</dbReference>
<evidence type="ECO:0000256" key="4">
    <source>
        <dbReference type="ARBA" id="ARBA00022989"/>
    </source>
</evidence>
<dbReference type="AlphaFoldDB" id="A0A077WCW0"/>
<evidence type="ECO:0000256" key="2">
    <source>
        <dbReference type="ARBA" id="ARBA00007049"/>
    </source>
</evidence>
<evidence type="ECO:0000313" key="8">
    <source>
        <dbReference type="EMBL" id="CDS04018.1"/>
    </source>
</evidence>
<gene>
    <name evidence="8" type="ORF">LRAMOSA06973</name>
</gene>
<dbReference type="PANTHER" id="PTHR31851">
    <property type="entry name" value="FE(2+)/MN(2+) TRANSPORTER PCL1"/>
    <property type="match status" value="1"/>
</dbReference>
<protein>
    <recommendedName>
        <fullName evidence="9">DUF125-domain-containing protein</fullName>
    </recommendedName>
</protein>
<feature type="transmembrane region" description="Helical" evidence="7">
    <location>
        <begin position="271"/>
        <end position="294"/>
    </location>
</feature>
<feature type="compositionally biased region" description="Basic and acidic residues" evidence="6">
    <location>
        <begin position="31"/>
        <end position="40"/>
    </location>
</feature>
<accession>A0A077WCW0</accession>
<sequence length="310" mass="34611">MSYKLMTRQDEKPEEEHQLMDCQSGSSFDWTEEKHEERQQRAQSSFDVDLESGARIPHRQDLQRTRLKEHVEEHFERPELVRDAILGLSDGLTVPFALAAGLSSLGDNRIVIYGGLAELVSGAISMGLGGYLAAKSDADHFVTERQREERELELYPEEEEEEIVEIFEEYGLNRAALEPMFVHFRQAPQKFVDFMMRFELNLEEPDPNRSLISAATIGLSYLFGGLIPLIPYMLVTNTTDAMLYSVIVTLLTLFIFGYVKSIYLRPAQAILGAIQTLAVGAVAAGCSYAIVALVNSTSPESQTGTDVAAH</sequence>
<feature type="compositionally biased region" description="Basic and acidic residues" evidence="6">
    <location>
        <begin position="7"/>
        <end position="19"/>
    </location>
</feature>
<dbReference type="Pfam" id="PF01988">
    <property type="entry name" value="VIT1"/>
    <property type="match status" value="1"/>
</dbReference>
<dbReference type="GO" id="GO:0012505">
    <property type="term" value="C:endomembrane system"/>
    <property type="evidence" value="ECO:0007669"/>
    <property type="project" value="UniProtKB-SubCell"/>
</dbReference>
<feature type="transmembrane region" description="Helical" evidence="7">
    <location>
        <begin position="241"/>
        <end position="259"/>
    </location>
</feature>
<reference evidence="8" key="1">
    <citation type="journal article" date="2014" name="Genome Announc.">
        <title>De novo whole-genome sequence and genome annotation of Lichtheimia ramosa.</title>
        <authorList>
            <person name="Linde J."/>
            <person name="Schwartze V."/>
            <person name="Binder U."/>
            <person name="Lass-Florl C."/>
            <person name="Voigt K."/>
            <person name="Horn F."/>
        </authorList>
    </citation>
    <scope>NUCLEOTIDE SEQUENCE</scope>
    <source>
        <strain evidence="8">JMRC FSU:6197</strain>
    </source>
</reference>
<keyword evidence="5 7" id="KW-0472">Membrane</keyword>
<keyword evidence="4 7" id="KW-1133">Transmembrane helix</keyword>
<evidence type="ECO:0000256" key="5">
    <source>
        <dbReference type="ARBA" id="ARBA00023136"/>
    </source>
</evidence>
<evidence type="ECO:0000256" key="6">
    <source>
        <dbReference type="SAM" id="MobiDB-lite"/>
    </source>
</evidence>
<dbReference type="GO" id="GO:0030026">
    <property type="term" value="P:intracellular manganese ion homeostasis"/>
    <property type="evidence" value="ECO:0007669"/>
    <property type="project" value="InterPro"/>
</dbReference>
<comment type="similarity">
    <text evidence="2">Belongs to the CCC1 family.</text>
</comment>
<comment type="subcellular location">
    <subcellularLocation>
        <location evidence="1">Endomembrane system</location>
        <topology evidence="1">Multi-pass membrane protein</topology>
    </subcellularLocation>
</comment>
<name>A0A077WCW0_9FUNG</name>